<comment type="caution">
    <text evidence="5">The sequence shown here is derived from an EMBL/GenBank/DDBJ whole genome shotgun (WGS) entry which is preliminary data.</text>
</comment>
<keyword evidence="2" id="KW-0812">Transmembrane</keyword>
<dbReference type="AlphaFoldDB" id="A0A0S7WQ80"/>
<evidence type="ECO:0000256" key="4">
    <source>
        <dbReference type="ARBA" id="ARBA00023136"/>
    </source>
</evidence>
<protein>
    <recommendedName>
        <fullName evidence="7">Tetratricopeptide repeat protein</fullName>
    </recommendedName>
</protein>
<dbReference type="InterPro" id="IPR011990">
    <property type="entry name" value="TPR-like_helical_dom_sf"/>
</dbReference>
<evidence type="ECO:0000256" key="3">
    <source>
        <dbReference type="ARBA" id="ARBA00022989"/>
    </source>
</evidence>
<proteinExistence type="predicted"/>
<reference evidence="5 6" key="1">
    <citation type="journal article" date="2015" name="Microbiome">
        <title>Genomic resolution of linkages in carbon, nitrogen, and sulfur cycling among widespread estuary sediment bacteria.</title>
        <authorList>
            <person name="Baker B.J."/>
            <person name="Lazar C.S."/>
            <person name="Teske A.P."/>
            <person name="Dick G.J."/>
        </authorList>
    </citation>
    <scope>NUCLEOTIDE SEQUENCE [LARGE SCALE GENOMIC DNA]</scope>
    <source>
        <strain evidence="5">DG_24</strain>
    </source>
</reference>
<accession>A0A0S7WQ80</accession>
<gene>
    <name evidence="5" type="ORF">AMJ39_08700</name>
</gene>
<dbReference type="EMBL" id="LIZS01000078">
    <property type="protein sequence ID" value="KPJ52089.1"/>
    <property type="molecule type" value="Genomic_DNA"/>
</dbReference>
<dbReference type="SUPFAM" id="SSF48452">
    <property type="entry name" value="TPR-like"/>
    <property type="match status" value="1"/>
</dbReference>
<dbReference type="Proteomes" id="UP000052008">
    <property type="component" value="Unassembled WGS sequence"/>
</dbReference>
<sequence>MLSDIGRLLSDREFASKEELNAFLQQIVASGEVPAPKPRSPLDQAQDLIYDAWESSGERSVELARRALEISPDCADAYLLLAEETAETLEKARNLYEQAVKAGERALGPEKFKEYAGHFWGFVKTRPYMRARAALAECLWMLGERRQAIEHCTEMLRLNPGDNQGMRHILVNYLLEEGDDEAAERLLDEYEGEDTATWLYSRALSEFRREGASREARLRLKEAVAYNPFVPRYILGKKKLPTHLPELIGRGDEDEAIAYTSRAIKVWRKTPGAREWLAGSVTGRGA</sequence>
<keyword evidence="4" id="KW-0472">Membrane</keyword>
<evidence type="ECO:0008006" key="7">
    <source>
        <dbReference type="Google" id="ProtNLM"/>
    </source>
</evidence>
<evidence type="ECO:0000256" key="1">
    <source>
        <dbReference type="ARBA" id="ARBA00004141"/>
    </source>
</evidence>
<dbReference type="GO" id="GO:0016020">
    <property type="term" value="C:membrane"/>
    <property type="evidence" value="ECO:0007669"/>
    <property type="project" value="UniProtKB-SubCell"/>
</dbReference>
<dbReference type="PANTHER" id="PTHR12745:SF6">
    <property type="entry name" value="PROTEIN ST7 HOMOLOG"/>
    <property type="match status" value="1"/>
</dbReference>
<dbReference type="STRING" id="1703770.AMJ39_08700"/>
<dbReference type="InterPro" id="IPR007311">
    <property type="entry name" value="ST7"/>
</dbReference>
<dbReference type="Gene3D" id="1.25.40.10">
    <property type="entry name" value="Tetratricopeptide repeat domain"/>
    <property type="match status" value="1"/>
</dbReference>
<evidence type="ECO:0000313" key="5">
    <source>
        <dbReference type="EMBL" id="KPJ52089.1"/>
    </source>
</evidence>
<organism evidence="5 6">
    <name type="scientific">candidate division TA06 bacterium DG_24</name>
    <dbReference type="NCBI Taxonomy" id="1703770"/>
    <lineage>
        <taxon>Bacteria</taxon>
        <taxon>Bacteria division TA06</taxon>
    </lineage>
</organism>
<evidence type="ECO:0000256" key="2">
    <source>
        <dbReference type="ARBA" id="ARBA00022692"/>
    </source>
</evidence>
<dbReference type="Pfam" id="PF04184">
    <property type="entry name" value="ST7"/>
    <property type="match status" value="1"/>
</dbReference>
<keyword evidence="3" id="KW-1133">Transmembrane helix</keyword>
<name>A0A0S7WQ80_UNCT6</name>
<dbReference type="PANTHER" id="PTHR12745">
    <property type="entry name" value="SUPPRESSION OF TUMORIGENICITY 7"/>
    <property type="match status" value="1"/>
</dbReference>
<comment type="subcellular location">
    <subcellularLocation>
        <location evidence="1">Membrane</location>
        <topology evidence="1">Multi-pass membrane protein</topology>
    </subcellularLocation>
</comment>
<evidence type="ECO:0000313" key="6">
    <source>
        <dbReference type="Proteomes" id="UP000052008"/>
    </source>
</evidence>